<keyword evidence="1" id="KW-1133">Transmembrane helix</keyword>
<dbReference type="Proteomes" id="UP001153203">
    <property type="component" value="Unassembled WGS sequence"/>
</dbReference>
<evidence type="ECO:0000256" key="1">
    <source>
        <dbReference type="SAM" id="Phobius"/>
    </source>
</evidence>
<feature type="transmembrane region" description="Helical" evidence="1">
    <location>
        <begin position="6"/>
        <end position="27"/>
    </location>
</feature>
<reference evidence="2" key="1">
    <citation type="submission" date="2022-06" db="EMBL/GenBank/DDBJ databases">
        <title>Lactococcus from bovine mastitis in China.</title>
        <authorList>
            <person name="Lin Y."/>
            <person name="Han B."/>
        </authorList>
    </citation>
    <scope>NUCLEOTIDE SEQUENCE</scope>
    <source>
        <strain evidence="2">Hebei-B-39</strain>
    </source>
</reference>
<comment type="caution">
    <text evidence="2">The sequence shown here is derived from an EMBL/GenBank/DDBJ whole genome shotgun (WGS) entry which is preliminary data.</text>
</comment>
<organism evidence="2 3">
    <name type="scientific">Lactococcus formosensis</name>
    <dbReference type="NCBI Taxonomy" id="1281486"/>
    <lineage>
        <taxon>Bacteria</taxon>
        <taxon>Bacillati</taxon>
        <taxon>Bacillota</taxon>
        <taxon>Bacilli</taxon>
        <taxon>Lactobacillales</taxon>
        <taxon>Streptococcaceae</taxon>
        <taxon>Lactococcus</taxon>
    </lineage>
</organism>
<evidence type="ECO:0000313" key="2">
    <source>
        <dbReference type="EMBL" id="MDG6193187.1"/>
    </source>
</evidence>
<dbReference type="RefSeq" id="WP_279363083.1">
    <property type="nucleotide sequence ID" value="NZ_JAMWGA010000002.1"/>
</dbReference>
<keyword evidence="1" id="KW-0812">Transmembrane</keyword>
<dbReference type="EMBL" id="JAMWGI010000002">
    <property type="protein sequence ID" value="MDG6193187.1"/>
    <property type="molecule type" value="Genomic_DNA"/>
</dbReference>
<proteinExistence type="predicted"/>
<gene>
    <name evidence="2" type="ORF">NF708_04105</name>
</gene>
<accession>A0A9X4SN68</accession>
<name>A0A9X4SN68_9LACT</name>
<sequence length="236" mass="27994">MIEVLGFIISLISLFFTVLIWVIGLRISTEQKVEHNKQMRKEFLKIEKDIQSGNIEKYALQIRNSRMWENSCNLCFNKFSFHRGRTVQKAYIEKVDAMGVWVILLTNNGMVELQNHKFFLASYIPYEWVQALDDEDERISDFIDNETQKIIYVKAPYFKFPYKFQNILSISEAVREGIPSGKKTADRKDIMTLDGIETVKIDFSSLNDSDWKKIKKQERINRKFFSFDVRKYRIND</sequence>
<keyword evidence="1" id="KW-0472">Membrane</keyword>
<dbReference type="AlphaFoldDB" id="A0A9X4SN68"/>
<protein>
    <submittedName>
        <fullName evidence="2">Uncharacterized protein</fullName>
    </submittedName>
</protein>
<evidence type="ECO:0000313" key="3">
    <source>
        <dbReference type="Proteomes" id="UP001153203"/>
    </source>
</evidence>